<dbReference type="AlphaFoldDB" id="A0A809S8E6"/>
<keyword evidence="4 6" id="KW-1133">Transmembrane helix</keyword>
<protein>
    <submittedName>
        <fullName evidence="7">Membrane protein</fullName>
    </submittedName>
</protein>
<comment type="similarity">
    <text evidence="2">Belongs to the autoinducer-2 exporter (AI-2E) (TC 2.A.86) family.</text>
</comment>
<keyword evidence="3 6" id="KW-0812">Transmembrane</keyword>
<evidence type="ECO:0000256" key="6">
    <source>
        <dbReference type="SAM" id="Phobius"/>
    </source>
</evidence>
<name>A0A809S8E6_9PROT</name>
<evidence type="ECO:0000256" key="4">
    <source>
        <dbReference type="ARBA" id="ARBA00022989"/>
    </source>
</evidence>
<gene>
    <name evidence="7" type="ORF">SFSGTM_08800</name>
</gene>
<dbReference type="Pfam" id="PF01594">
    <property type="entry name" value="AI-2E_transport"/>
    <property type="match status" value="1"/>
</dbReference>
<feature type="transmembrane region" description="Helical" evidence="6">
    <location>
        <begin position="63"/>
        <end position="88"/>
    </location>
</feature>
<keyword evidence="8" id="KW-1185">Reference proteome</keyword>
<accession>A0A809S8E6</accession>
<evidence type="ECO:0000256" key="5">
    <source>
        <dbReference type="ARBA" id="ARBA00023136"/>
    </source>
</evidence>
<evidence type="ECO:0000256" key="3">
    <source>
        <dbReference type="ARBA" id="ARBA00022692"/>
    </source>
</evidence>
<keyword evidence="5 6" id="KW-0472">Membrane</keyword>
<dbReference type="Proteomes" id="UP000463939">
    <property type="component" value="Chromosome"/>
</dbReference>
<comment type="subcellular location">
    <subcellularLocation>
        <location evidence="1">Membrane</location>
        <topology evidence="1">Multi-pass membrane protein</topology>
    </subcellularLocation>
</comment>
<feature type="transmembrane region" description="Helical" evidence="6">
    <location>
        <begin position="299"/>
        <end position="327"/>
    </location>
</feature>
<feature type="transmembrane region" description="Helical" evidence="6">
    <location>
        <begin position="206"/>
        <end position="225"/>
    </location>
</feature>
<dbReference type="RefSeq" id="WP_174237394.1">
    <property type="nucleotide sequence ID" value="NZ_AP021881.1"/>
</dbReference>
<dbReference type="EMBL" id="AP021881">
    <property type="protein sequence ID" value="BBP00172.1"/>
    <property type="molecule type" value="Genomic_DNA"/>
</dbReference>
<feature type="transmembrane region" description="Helical" evidence="6">
    <location>
        <begin position="13"/>
        <end position="42"/>
    </location>
</feature>
<evidence type="ECO:0000256" key="1">
    <source>
        <dbReference type="ARBA" id="ARBA00004141"/>
    </source>
</evidence>
<feature type="transmembrane region" description="Helical" evidence="6">
    <location>
        <begin position="150"/>
        <end position="169"/>
    </location>
</feature>
<feature type="transmembrane region" description="Helical" evidence="6">
    <location>
        <begin position="256"/>
        <end position="279"/>
    </location>
</feature>
<dbReference type="InterPro" id="IPR002549">
    <property type="entry name" value="AI-2E-like"/>
</dbReference>
<evidence type="ECO:0000256" key="2">
    <source>
        <dbReference type="ARBA" id="ARBA00009773"/>
    </source>
</evidence>
<evidence type="ECO:0000313" key="7">
    <source>
        <dbReference type="EMBL" id="BBP00172.1"/>
    </source>
</evidence>
<sequence>MDNLNKRPTTTEIVAWVCSAVLLIFILIFHLLPALLAGLLVFELVHIISPHVAKHLPGQRSKFIALGLLAFTIISLLTLAGIGLVTFLRSDAAGLTLLFDKMAEIIEGSREMSPAWLLSYLPADAETLRVSVTAWLRTHAAELQLAGKEIARLAAHILVGMIIGGILAVRDMVPTHKYKPLARAMAERAVRLSTAFRRIVFAQVRIASINAVFTAIYLVIVLPVMGVHLPLTKTMIAITFVVGLIPVIGNLMSNTVIVIVSLSQSIDIAIGSLVFLILIHKLEYFLNARIVGSQIHARAWELLLAMLLMESIFGIVGVIAAPIYYAYIKDELSARGWV</sequence>
<proteinExistence type="inferred from homology"/>
<reference evidence="8" key="1">
    <citation type="submission" date="2019-11" db="EMBL/GenBank/DDBJ databases">
        <title>Isolation and characterization of a novel species in the genus Sulfuriferula.</title>
        <authorList>
            <person name="Mochizuki J."/>
            <person name="Kojima H."/>
            <person name="Fukui M."/>
        </authorList>
    </citation>
    <scope>NUCLEOTIDE SEQUENCE [LARGE SCALE GENOMIC DNA]</scope>
    <source>
        <strain evidence="8">SGTM</strain>
    </source>
</reference>
<evidence type="ECO:0000313" key="8">
    <source>
        <dbReference type="Proteomes" id="UP000463939"/>
    </source>
</evidence>
<dbReference type="GO" id="GO:0016020">
    <property type="term" value="C:membrane"/>
    <property type="evidence" value="ECO:0007669"/>
    <property type="project" value="UniProtKB-SubCell"/>
</dbReference>
<feature type="transmembrane region" description="Helical" evidence="6">
    <location>
        <begin position="231"/>
        <end position="249"/>
    </location>
</feature>
<organism evidence="7 8">
    <name type="scientific">Sulfuriferula nivalis</name>
    <dbReference type="NCBI Taxonomy" id="2675298"/>
    <lineage>
        <taxon>Bacteria</taxon>
        <taxon>Pseudomonadati</taxon>
        <taxon>Pseudomonadota</taxon>
        <taxon>Betaproteobacteria</taxon>
        <taxon>Nitrosomonadales</taxon>
        <taxon>Sulfuricellaceae</taxon>
        <taxon>Sulfuriferula</taxon>
    </lineage>
</organism>
<dbReference type="KEGG" id="sniv:SFSGTM_08800"/>